<dbReference type="GO" id="GO:0005525">
    <property type="term" value="F:GTP binding"/>
    <property type="evidence" value="ECO:0007669"/>
    <property type="project" value="UniProtKB-KW"/>
</dbReference>
<name>A0A8J2S9F3_9CRUS</name>
<dbReference type="Gene3D" id="3.40.50.300">
    <property type="entry name" value="P-loop containing nucleotide triphosphate hydrolases"/>
    <property type="match status" value="1"/>
</dbReference>
<dbReference type="FunFam" id="3.40.50.300:FF:000616">
    <property type="entry name" value="GPN-loop GTPase 3"/>
    <property type="match status" value="1"/>
</dbReference>
<keyword evidence="5 7" id="KW-0378">Hydrolase</keyword>
<evidence type="ECO:0000256" key="5">
    <source>
        <dbReference type="ARBA" id="ARBA00022801"/>
    </source>
</evidence>
<comment type="function">
    <text evidence="7">Small GTPase required for proper nuclear import of RNA polymerase II and III (RNAPII and RNAPIII). May act at an RNAP assembly step prior to nuclear import.</text>
</comment>
<comment type="caution">
    <text evidence="8">The sequence shown here is derived from an EMBL/GenBank/DDBJ whole genome shotgun (WGS) entry which is preliminary data.</text>
</comment>
<dbReference type="PANTHER" id="PTHR21231">
    <property type="entry name" value="XPA-BINDING PROTEIN 1-RELATED"/>
    <property type="match status" value="1"/>
</dbReference>
<dbReference type="InterPro" id="IPR004130">
    <property type="entry name" value="Gpn"/>
</dbReference>
<organism evidence="8 9">
    <name type="scientific">Daphnia galeata</name>
    <dbReference type="NCBI Taxonomy" id="27404"/>
    <lineage>
        <taxon>Eukaryota</taxon>
        <taxon>Metazoa</taxon>
        <taxon>Ecdysozoa</taxon>
        <taxon>Arthropoda</taxon>
        <taxon>Crustacea</taxon>
        <taxon>Branchiopoda</taxon>
        <taxon>Diplostraca</taxon>
        <taxon>Cladocera</taxon>
        <taxon>Anomopoda</taxon>
        <taxon>Daphniidae</taxon>
        <taxon>Daphnia</taxon>
    </lineage>
</organism>
<dbReference type="AlphaFoldDB" id="A0A8J2S9F3"/>
<dbReference type="SUPFAM" id="SSF52540">
    <property type="entry name" value="P-loop containing nucleoside triphosphate hydrolases"/>
    <property type="match status" value="1"/>
</dbReference>
<dbReference type="Pfam" id="PF03029">
    <property type="entry name" value="ATP_bind_1"/>
    <property type="match status" value="1"/>
</dbReference>
<keyword evidence="9" id="KW-1185">Reference proteome</keyword>
<dbReference type="CDD" id="cd17872">
    <property type="entry name" value="GPN3"/>
    <property type="match status" value="1"/>
</dbReference>
<sequence length="284" mass="32267">MRYAQIVIGPAGSGKSTYCTEMQRHGENTRRTIHIVNLDPAAEAFDYNPSIDIRDLIHVDDAMEDEEMHYGPNGALVFCMEFLLDNMSWLEDQLGEDDDDYFIFDCPGQIELFTHLNIMRRLVDALQLCNFRLCAVFLLDSHFMLNSASFISASMAALSAITCLEVTFISVLSKIDLLSKNSKKQLERYLEPDVTDLCANNSLVLSNSKWNEKHQKLTETIGRVLEDFSLIKFVPLNIRDEESLAHILLMVDNCIQFGEDKDVKVAEFDEPDEDEGDDGYGEEV</sequence>
<keyword evidence="4 7" id="KW-0547">Nucleotide-binding</keyword>
<evidence type="ECO:0000256" key="4">
    <source>
        <dbReference type="ARBA" id="ARBA00022741"/>
    </source>
</evidence>
<gene>
    <name evidence="8" type="ORF">DGAL_LOCUS17181</name>
</gene>
<dbReference type="Proteomes" id="UP000789390">
    <property type="component" value="Unassembled WGS sequence"/>
</dbReference>
<dbReference type="InterPro" id="IPR027417">
    <property type="entry name" value="P-loop_NTPase"/>
</dbReference>
<evidence type="ECO:0000313" key="9">
    <source>
        <dbReference type="Proteomes" id="UP000789390"/>
    </source>
</evidence>
<comment type="similarity">
    <text evidence="2 7">Belongs to the GPN-loop GTPase family.</text>
</comment>
<evidence type="ECO:0000256" key="1">
    <source>
        <dbReference type="ARBA" id="ARBA00002411"/>
    </source>
</evidence>
<comment type="subunit">
    <text evidence="7">Binds to RNA polymerase II (RNAPII).</text>
</comment>
<evidence type="ECO:0000256" key="3">
    <source>
        <dbReference type="ARBA" id="ARBA00014587"/>
    </source>
</evidence>
<evidence type="ECO:0000256" key="6">
    <source>
        <dbReference type="ARBA" id="ARBA00023134"/>
    </source>
</evidence>
<reference evidence="8" key="1">
    <citation type="submission" date="2021-11" db="EMBL/GenBank/DDBJ databases">
        <authorList>
            <person name="Schell T."/>
        </authorList>
    </citation>
    <scope>NUCLEOTIDE SEQUENCE</scope>
    <source>
        <strain evidence="8">M5</strain>
    </source>
</reference>
<evidence type="ECO:0000256" key="2">
    <source>
        <dbReference type="ARBA" id="ARBA00005290"/>
    </source>
</evidence>
<accession>A0A8J2S9F3</accession>
<keyword evidence="6 7" id="KW-0342">GTP-binding</keyword>
<dbReference type="EMBL" id="CAKKLH010000337">
    <property type="protein sequence ID" value="CAH0113297.1"/>
    <property type="molecule type" value="Genomic_DNA"/>
</dbReference>
<proteinExistence type="inferred from homology"/>
<comment type="function">
    <text evidence="1">Small GTPase required for proper localization of RNA polymerase II (RNAPII). May act at an RNAP assembly step prior to nuclear import.</text>
</comment>
<dbReference type="OrthoDB" id="5839at2759"/>
<evidence type="ECO:0000256" key="7">
    <source>
        <dbReference type="RuleBase" id="RU365059"/>
    </source>
</evidence>
<dbReference type="InterPro" id="IPR030228">
    <property type="entry name" value="Gpn3"/>
</dbReference>
<dbReference type="GO" id="GO:0003924">
    <property type="term" value="F:GTPase activity"/>
    <property type="evidence" value="ECO:0007669"/>
    <property type="project" value="TreeGrafter"/>
</dbReference>
<evidence type="ECO:0000313" key="8">
    <source>
        <dbReference type="EMBL" id="CAH0113297.1"/>
    </source>
</evidence>
<protein>
    <recommendedName>
        <fullName evidence="3 7">GPN-loop GTPase 3</fullName>
    </recommendedName>
</protein>
<dbReference type="PANTHER" id="PTHR21231:SF7">
    <property type="entry name" value="GPN-LOOP GTPASE 3"/>
    <property type="match status" value="1"/>
</dbReference>